<dbReference type="EMBL" id="MU155412">
    <property type="protein sequence ID" value="KAF9473848.1"/>
    <property type="molecule type" value="Genomic_DNA"/>
</dbReference>
<feature type="transmembrane region" description="Helical" evidence="1">
    <location>
        <begin position="21"/>
        <end position="39"/>
    </location>
</feature>
<proteinExistence type="predicted"/>
<name>A0A9P5YRN3_9AGAR</name>
<keyword evidence="1" id="KW-0472">Membrane</keyword>
<evidence type="ECO:0000313" key="2">
    <source>
        <dbReference type="EMBL" id="KAF9473848.1"/>
    </source>
</evidence>
<dbReference type="Proteomes" id="UP000807469">
    <property type="component" value="Unassembled WGS sequence"/>
</dbReference>
<keyword evidence="1" id="KW-1133">Transmembrane helix</keyword>
<reference evidence="2" key="1">
    <citation type="submission" date="2020-11" db="EMBL/GenBank/DDBJ databases">
        <authorList>
            <consortium name="DOE Joint Genome Institute"/>
            <person name="Ahrendt S."/>
            <person name="Riley R."/>
            <person name="Andreopoulos W."/>
            <person name="Labutti K."/>
            <person name="Pangilinan J."/>
            <person name="Ruiz-Duenas F.J."/>
            <person name="Barrasa J.M."/>
            <person name="Sanchez-Garcia M."/>
            <person name="Camarero S."/>
            <person name="Miyauchi S."/>
            <person name="Serrano A."/>
            <person name="Linde D."/>
            <person name="Babiker R."/>
            <person name="Drula E."/>
            <person name="Ayuso-Fernandez I."/>
            <person name="Pacheco R."/>
            <person name="Padilla G."/>
            <person name="Ferreira P."/>
            <person name="Barriuso J."/>
            <person name="Kellner H."/>
            <person name="Castanera R."/>
            <person name="Alfaro M."/>
            <person name="Ramirez L."/>
            <person name="Pisabarro A.G."/>
            <person name="Kuo A."/>
            <person name="Tritt A."/>
            <person name="Lipzen A."/>
            <person name="He G."/>
            <person name="Yan M."/>
            <person name="Ng V."/>
            <person name="Cullen D."/>
            <person name="Martin F."/>
            <person name="Rosso M.-N."/>
            <person name="Henrissat B."/>
            <person name="Hibbett D."/>
            <person name="Martinez A.T."/>
            <person name="Grigoriev I.V."/>
        </authorList>
    </citation>
    <scope>NUCLEOTIDE SEQUENCE</scope>
    <source>
        <strain evidence="2">CIRM-BRFM 674</strain>
    </source>
</reference>
<gene>
    <name evidence="2" type="ORF">BDN70DRAFT_885470</name>
</gene>
<comment type="caution">
    <text evidence="2">The sequence shown here is derived from an EMBL/GenBank/DDBJ whole genome shotgun (WGS) entry which is preliminary data.</text>
</comment>
<evidence type="ECO:0000313" key="3">
    <source>
        <dbReference type="Proteomes" id="UP000807469"/>
    </source>
</evidence>
<evidence type="ECO:0000256" key="1">
    <source>
        <dbReference type="SAM" id="Phobius"/>
    </source>
</evidence>
<organism evidence="2 3">
    <name type="scientific">Pholiota conissans</name>
    <dbReference type="NCBI Taxonomy" id="109636"/>
    <lineage>
        <taxon>Eukaryota</taxon>
        <taxon>Fungi</taxon>
        <taxon>Dikarya</taxon>
        <taxon>Basidiomycota</taxon>
        <taxon>Agaricomycotina</taxon>
        <taxon>Agaricomycetes</taxon>
        <taxon>Agaricomycetidae</taxon>
        <taxon>Agaricales</taxon>
        <taxon>Agaricineae</taxon>
        <taxon>Strophariaceae</taxon>
        <taxon>Pholiota</taxon>
    </lineage>
</organism>
<keyword evidence="1" id="KW-0812">Transmembrane</keyword>
<dbReference type="AlphaFoldDB" id="A0A9P5YRN3"/>
<accession>A0A9P5YRN3</accession>
<sequence>MATSTPARSRKTPHRYRSNREISCCATVPVVWVALFVYAGEDEEVSSSVGSCGIHCHHSSHCIGETEYYSFPDWFLCKRSMYSVPSVVPHPLLRIHNPSTVLLSGTQDVFYHQ</sequence>
<keyword evidence="3" id="KW-1185">Reference proteome</keyword>
<protein>
    <submittedName>
        <fullName evidence="2">Uncharacterized protein</fullName>
    </submittedName>
</protein>